<dbReference type="Gene3D" id="1.25.40.80">
    <property type="match status" value="1"/>
</dbReference>
<comment type="similarity">
    <text evidence="1 6">Belongs to the DNA photolyase class-1 family.</text>
</comment>
<dbReference type="PRINTS" id="PR00147">
    <property type="entry name" value="DNAPHOTLYASE"/>
</dbReference>
<evidence type="ECO:0000256" key="2">
    <source>
        <dbReference type="ARBA" id="ARBA00017881"/>
    </source>
</evidence>
<dbReference type="InterPro" id="IPR014133">
    <property type="entry name" value="Cry_DASH"/>
</dbReference>
<reference evidence="8 9" key="1">
    <citation type="submission" date="2020-08" db="EMBL/GenBank/DDBJ databases">
        <title>Novel species isolated from subtropical streams in China.</title>
        <authorList>
            <person name="Lu H."/>
        </authorList>
    </citation>
    <scope>NUCLEOTIDE SEQUENCE [LARGE SCALE GENOMIC DNA]</scope>
    <source>
        <strain evidence="8 9">NL8W</strain>
    </source>
</reference>
<dbReference type="SUPFAM" id="SSF52425">
    <property type="entry name" value="Cryptochrome/photolyase, N-terminal domain"/>
    <property type="match status" value="1"/>
</dbReference>
<evidence type="ECO:0000256" key="1">
    <source>
        <dbReference type="ARBA" id="ARBA00005862"/>
    </source>
</evidence>
<keyword evidence="9" id="KW-1185">Reference proteome</keyword>
<comment type="cofactor">
    <cofactor evidence="6">
        <name>FAD</name>
        <dbReference type="ChEBI" id="CHEBI:57692"/>
    </cofactor>
    <text evidence="6">Binds 1 FAD per subunit.</text>
</comment>
<dbReference type="InterPro" id="IPR006050">
    <property type="entry name" value="DNA_photolyase_N"/>
</dbReference>
<dbReference type="Proteomes" id="UP000646911">
    <property type="component" value="Unassembled WGS sequence"/>
</dbReference>
<dbReference type="Pfam" id="PF00875">
    <property type="entry name" value="DNA_photolyase"/>
    <property type="match status" value="1"/>
</dbReference>
<evidence type="ECO:0000313" key="9">
    <source>
        <dbReference type="Proteomes" id="UP000646911"/>
    </source>
</evidence>
<dbReference type="InterPro" id="IPR014729">
    <property type="entry name" value="Rossmann-like_a/b/a_fold"/>
</dbReference>
<evidence type="ECO:0000256" key="6">
    <source>
        <dbReference type="RuleBase" id="RU367151"/>
    </source>
</evidence>
<dbReference type="Gene3D" id="1.10.579.10">
    <property type="entry name" value="DNA Cyclobutane Dipyrimidine Photolyase, subunit A, domain 3"/>
    <property type="match status" value="1"/>
</dbReference>
<dbReference type="InterPro" id="IPR005101">
    <property type="entry name" value="Cryptochr/Photolyase_FAD-bd"/>
</dbReference>
<evidence type="ECO:0000256" key="3">
    <source>
        <dbReference type="ARBA" id="ARBA00022630"/>
    </source>
</evidence>
<keyword evidence="5 6" id="KW-0157">Chromophore</keyword>
<accession>A0ABR6ZII2</accession>
<proteinExistence type="inferred from homology"/>
<keyword evidence="4 6" id="KW-0274">FAD</keyword>
<comment type="function">
    <text evidence="6">May have a photoreceptor function.</text>
</comment>
<organism evidence="8 9">
    <name type="scientific">Undibacterium umbellatum</name>
    <dbReference type="NCBI Taxonomy" id="2762300"/>
    <lineage>
        <taxon>Bacteria</taxon>
        <taxon>Pseudomonadati</taxon>
        <taxon>Pseudomonadota</taxon>
        <taxon>Betaproteobacteria</taxon>
        <taxon>Burkholderiales</taxon>
        <taxon>Oxalobacteraceae</taxon>
        <taxon>Undibacterium</taxon>
    </lineage>
</organism>
<dbReference type="PANTHER" id="PTHR11455:SF22">
    <property type="entry name" value="CRYPTOCHROME DASH"/>
    <property type="match status" value="1"/>
</dbReference>
<evidence type="ECO:0000256" key="4">
    <source>
        <dbReference type="ARBA" id="ARBA00022827"/>
    </source>
</evidence>
<dbReference type="InterPro" id="IPR002081">
    <property type="entry name" value="Cryptochrome/DNA_photolyase_1"/>
</dbReference>
<evidence type="ECO:0000313" key="8">
    <source>
        <dbReference type="EMBL" id="MBC3911509.1"/>
    </source>
</evidence>
<keyword evidence="3 6" id="KW-0285">Flavoprotein</keyword>
<dbReference type="SUPFAM" id="SSF48173">
    <property type="entry name" value="Cryptochrome/photolyase FAD-binding domain"/>
    <property type="match status" value="1"/>
</dbReference>
<dbReference type="EMBL" id="JACOFX010000038">
    <property type="protein sequence ID" value="MBC3911509.1"/>
    <property type="molecule type" value="Genomic_DNA"/>
</dbReference>
<dbReference type="PANTHER" id="PTHR11455">
    <property type="entry name" value="CRYPTOCHROME"/>
    <property type="match status" value="1"/>
</dbReference>
<comment type="caution">
    <text evidence="8">The sequence shown here is derived from an EMBL/GenBank/DDBJ whole genome shotgun (WGS) entry which is preliminary data.</text>
</comment>
<name>A0ABR6ZII2_9BURK</name>
<dbReference type="PROSITE" id="PS51645">
    <property type="entry name" value="PHR_CRY_ALPHA_BETA"/>
    <property type="match status" value="1"/>
</dbReference>
<protein>
    <recommendedName>
        <fullName evidence="2 6">Cryptochrome DASH</fullName>
    </recommendedName>
</protein>
<dbReference type="InterPro" id="IPR036134">
    <property type="entry name" value="Crypto/Photolyase_FAD-like_sf"/>
</dbReference>
<dbReference type="InterPro" id="IPR036155">
    <property type="entry name" value="Crypto/Photolyase_N_sf"/>
</dbReference>
<comment type="cofactor">
    <cofactor evidence="6">
        <name>(6R)-5,10-methylene-5,6,7,8-tetrahydrofolate</name>
        <dbReference type="ChEBI" id="CHEBI:15636"/>
    </cofactor>
    <text evidence="6">Binds 1 5,10-methenyltetrahydrofolate (MTHF) per subunit.</text>
</comment>
<dbReference type="NCBIfam" id="TIGR02765">
    <property type="entry name" value="crypto_DASH"/>
    <property type="match status" value="1"/>
</dbReference>
<dbReference type="Pfam" id="PF03441">
    <property type="entry name" value="FAD_binding_7"/>
    <property type="match status" value="1"/>
</dbReference>
<dbReference type="RefSeq" id="WP_186957215.1">
    <property type="nucleotide sequence ID" value="NZ_JACOFX010000038.1"/>
</dbReference>
<feature type="domain" description="Photolyase/cryptochrome alpha/beta" evidence="7">
    <location>
        <begin position="22"/>
        <end position="152"/>
    </location>
</feature>
<dbReference type="Gene3D" id="3.40.50.620">
    <property type="entry name" value="HUPs"/>
    <property type="match status" value="1"/>
</dbReference>
<evidence type="ECO:0000256" key="5">
    <source>
        <dbReference type="ARBA" id="ARBA00022991"/>
    </source>
</evidence>
<sequence length="467" mass="52347">MSHSSNVITAQAQETGTSNTPGIVIYWFRNDLRLADNQALIRACQHAENLVFVYCHPSATLQAQRWNFPHPGLHRQRFVESALADLSQQLHAMGSQLLEVSMSAVEFLPLLARELGSKVVYCEEIAAPYEQDDIYALRAAGLTVHTHWQSSLLDPTYLPFGADALPDVFTQFRTLIEAKGVQPPAPLPAPHSLPALPDNFGQIARKWAIDSHAASVEPSAEAAALLNDARSSFPYFLPAFSGGSTAANAHVENYLKRKLPHTYKQTRNQLSGLDYSTKFSPWLASGAISARQIFSALKGFEAELGANDGSYWIWFELLWRDYFRLLHLKYGRQLYSAKGLTDLPMPPHDAEKFNDWCQARTGNAFIDAAMAELAATGYLSNRMRQVVASYLIHELACDWRAGAAWFEAQLIDYDVYSNQGNWLYIAGRGTDPRNGRRFNIPKQVHDHDRDGTYRRLWGKLESDASNQ</sequence>
<gene>
    <name evidence="8" type="ORF">H8L47_28495</name>
</gene>
<evidence type="ECO:0000259" key="7">
    <source>
        <dbReference type="PROSITE" id="PS51645"/>
    </source>
</evidence>